<accession>A0A9P4QWQ0</accession>
<dbReference type="OrthoDB" id="2958217at2759"/>
<dbReference type="EMBL" id="ML996176">
    <property type="protein sequence ID" value="KAF2732484.1"/>
    <property type="molecule type" value="Genomic_DNA"/>
</dbReference>
<feature type="non-terminal residue" evidence="2">
    <location>
        <position position="1"/>
    </location>
</feature>
<dbReference type="Proteomes" id="UP000799444">
    <property type="component" value="Unassembled WGS sequence"/>
</dbReference>
<organism evidence="2 3">
    <name type="scientific">Polyplosphaeria fusca</name>
    <dbReference type="NCBI Taxonomy" id="682080"/>
    <lineage>
        <taxon>Eukaryota</taxon>
        <taxon>Fungi</taxon>
        <taxon>Dikarya</taxon>
        <taxon>Ascomycota</taxon>
        <taxon>Pezizomycotina</taxon>
        <taxon>Dothideomycetes</taxon>
        <taxon>Pleosporomycetidae</taxon>
        <taxon>Pleosporales</taxon>
        <taxon>Tetraplosphaeriaceae</taxon>
        <taxon>Polyplosphaeria</taxon>
    </lineage>
</organism>
<evidence type="ECO:0000259" key="1">
    <source>
        <dbReference type="Pfam" id="PF06985"/>
    </source>
</evidence>
<dbReference type="PANTHER" id="PTHR33112">
    <property type="entry name" value="DOMAIN PROTEIN, PUTATIVE-RELATED"/>
    <property type="match status" value="1"/>
</dbReference>
<feature type="domain" description="Heterokaryon incompatibility" evidence="1">
    <location>
        <begin position="55"/>
        <end position="200"/>
    </location>
</feature>
<name>A0A9P4QWQ0_9PLEO</name>
<dbReference type="Pfam" id="PF06985">
    <property type="entry name" value="HET"/>
    <property type="match status" value="1"/>
</dbReference>
<sequence length="200" mass="22564">NQVNFSLIRRWRRMCSQVHQDECEEPGKAAGRLGQIRVIDVEHMIVIRAPRHCRYIALTYVWGGPQEHQARKEQVRVGSSGVEYIPLPNNLPQTILDACTVSEALGERYLWVDSLCIVQNDDEERHDQIMRMDAIYSSAVLTIAAASGSHCKTGLPGVSAPRTYPQCTQKINEMLLAIPFPSLATLEQGNHLIWNSRGWT</sequence>
<comment type="caution">
    <text evidence="2">The sequence shown here is derived from an EMBL/GenBank/DDBJ whole genome shotgun (WGS) entry which is preliminary data.</text>
</comment>
<proteinExistence type="predicted"/>
<protein>
    <submittedName>
        <fullName evidence="2">HET-domain-containing protein</fullName>
    </submittedName>
</protein>
<gene>
    <name evidence="2" type="ORF">EJ04DRAFT_394741</name>
</gene>
<evidence type="ECO:0000313" key="2">
    <source>
        <dbReference type="EMBL" id="KAF2732484.1"/>
    </source>
</evidence>
<reference evidence="2" key="1">
    <citation type="journal article" date="2020" name="Stud. Mycol.">
        <title>101 Dothideomycetes genomes: a test case for predicting lifestyles and emergence of pathogens.</title>
        <authorList>
            <person name="Haridas S."/>
            <person name="Albert R."/>
            <person name="Binder M."/>
            <person name="Bloem J."/>
            <person name="Labutti K."/>
            <person name="Salamov A."/>
            <person name="Andreopoulos B."/>
            <person name="Baker S."/>
            <person name="Barry K."/>
            <person name="Bills G."/>
            <person name="Bluhm B."/>
            <person name="Cannon C."/>
            <person name="Castanera R."/>
            <person name="Culley D."/>
            <person name="Daum C."/>
            <person name="Ezra D."/>
            <person name="Gonzalez J."/>
            <person name="Henrissat B."/>
            <person name="Kuo A."/>
            <person name="Liang C."/>
            <person name="Lipzen A."/>
            <person name="Lutzoni F."/>
            <person name="Magnuson J."/>
            <person name="Mondo S."/>
            <person name="Nolan M."/>
            <person name="Ohm R."/>
            <person name="Pangilinan J."/>
            <person name="Park H.-J."/>
            <person name="Ramirez L."/>
            <person name="Alfaro M."/>
            <person name="Sun H."/>
            <person name="Tritt A."/>
            <person name="Yoshinaga Y."/>
            <person name="Zwiers L.-H."/>
            <person name="Turgeon B."/>
            <person name="Goodwin S."/>
            <person name="Spatafora J."/>
            <person name="Crous P."/>
            <person name="Grigoriev I."/>
        </authorList>
    </citation>
    <scope>NUCLEOTIDE SEQUENCE</scope>
    <source>
        <strain evidence="2">CBS 125425</strain>
    </source>
</reference>
<dbReference type="AlphaFoldDB" id="A0A9P4QWQ0"/>
<dbReference type="PANTHER" id="PTHR33112:SF12">
    <property type="entry name" value="HETEROKARYON INCOMPATIBILITY DOMAIN-CONTAINING PROTEIN"/>
    <property type="match status" value="1"/>
</dbReference>
<keyword evidence="3" id="KW-1185">Reference proteome</keyword>
<feature type="non-terminal residue" evidence="2">
    <location>
        <position position="200"/>
    </location>
</feature>
<dbReference type="InterPro" id="IPR010730">
    <property type="entry name" value="HET"/>
</dbReference>
<evidence type="ECO:0000313" key="3">
    <source>
        <dbReference type="Proteomes" id="UP000799444"/>
    </source>
</evidence>